<dbReference type="SMART" id="SM00028">
    <property type="entry name" value="TPR"/>
    <property type="match status" value="4"/>
</dbReference>
<dbReference type="Gene3D" id="1.25.40.10">
    <property type="entry name" value="Tetratricopeptide repeat domain"/>
    <property type="match status" value="2"/>
</dbReference>
<evidence type="ECO:0000259" key="3">
    <source>
        <dbReference type="PROSITE" id="PS50125"/>
    </source>
</evidence>
<keyword evidence="2" id="KW-0812">Transmembrane</keyword>
<protein>
    <submittedName>
        <fullName evidence="4">Guanylyl cyclase</fullName>
    </submittedName>
</protein>
<dbReference type="Gene3D" id="3.40.50.10070">
    <property type="entry name" value="TolB, N-terminal domain"/>
    <property type="match status" value="1"/>
</dbReference>
<dbReference type="RefSeq" id="WP_037395821.1">
    <property type="nucleotide sequence ID" value="NZ_BJNI01000028.1"/>
</dbReference>
<dbReference type="PROSITE" id="PS50005">
    <property type="entry name" value="TPR"/>
    <property type="match status" value="1"/>
</dbReference>
<dbReference type="GO" id="GO:0006171">
    <property type="term" value="P:cAMP biosynthetic process"/>
    <property type="evidence" value="ECO:0007669"/>
    <property type="project" value="TreeGrafter"/>
</dbReference>
<gene>
    <name evidence="4" type="ORF">GHK48_01455</name>
</gene>
<dbReference type="SUPFAM" id="SSF55073">
    <property type="entry name" value="Nucleotide cyclase"/>
    <property type="match status" value="1"/>
</dbReference>
<accession>A0A844A583</accession>
<evidence type="ECO:0000256" key="1">
    <source>
        <dbReference type="PROSITE-ProRule" id="PRU00339"/>
    </source>
</evidence>
<dbReference type="SMART" id="SM00044">
    <property type="entry name" value="CYCc"/>
    <property type="match status" value="1"/>
</dbReference>
<dbReference type="CDD" id="cd07302">
    <property type="entry name" value="CHD"/>
    <property type="match status" value="1"/>
</dbReference>
<evidence type="ECO:0000313" key="5">
    <source>
        <dbReference type="Proteomes" id="UP000466694"/>
    </source>
</evidence>
<dbReference type="PROSITE" id="PS50125">
    <property type="entry name" value="GUANYLATE_CYCLASE_2"/>
    <property type="match status" value="1"/>
</dbReference>
<sequence>MERRLAAVMIADVAGYGLLSQADEEGTRVRFQADLHELFEERIAAHGGRLIKTMGDGLLIEFHSVVEAVRCAVEVQRAKSEKRGVDEHGLEFRIGINLGDVIVEGDDIQGDGVIIAERLQSRAEPGGIMISGTAFDQVEKHLDVGFDFLGEQRLKHIEKPVRTYRLLPCEARAGSAKSLGRRRRRFGILAASAAMLGVAAGLIWWQPWDRAEEPASIARADLALPDKPSIAVLPFANVSDDPRQEYFADGMTDALVTELAQISGLFVIARNSTFAYKGRAVTAEQVSGELGVRYILEGSVQRAGEQLRINAQLVDSQDGGHAWAGKFDGTLADVFALQDEVTRGIADALALRLQPDEQMALSRKETTVPAAFDAFLRGWEHYRRMTPEDSVKALPYFEEAIALDPAYGRAYAAAAMVHARLYHWRWHYHLGMTRFEARAKASKYLRSAQKHNTALAHQAAGLLAEADWQHPEALAEVKEAIALEPGDSWSYALMALILTSAGRPAEAIPHIRTAIRLDPHYPAFFMYVLGLTEFRMENYEAAVEAVERSIRLNPEDESSLLVLAAASGHLGRRSEAEAAVARFNALSVRRGGTVVSIATCPPLTSPPLGVKTHEDREPLREGLRLAGVPESLMNGEFTSRNRLTAEEVRSLFFGHRLRGRIFDGEVHEAAISAEGEGTLSGGWASIGGGRMTGVEMRFPGDEVCFVWLDTARLCGLVLRNPGGLNAKENEFVWYHGDIAFTFSQVQ</sequence>
<name>A0A844A583_RHIFR</name>
<feature type="repeat" description="TPR" evidence="1">
    <location>
        <begin position="523"/>
        <end position="556"/>
    </location>
</feature>
<dbReference type="Gene3D" id="3.30.70.1230">
    <property type="entry name" value="Nucleotide cyclase"/>
    <property type="match status" value="1"/>
</dbReference>
<evidence type="ECO:0000256" key="2">
    <source>
        <dbReference type="SAM" id="Phobius"/>
    </source>
</evidence>
<dbReference type="InterPro" id="IPR029787">
    <property type="entry name" value="Nucleotide_cyclase"/>
</dbReference>
<feature type="domain" description="Guanylate cyclase" evidence="3">
    <location>
        <begin position="7"/>
        <end position="120"/>
    </location>
</feature>
<dbReference type="Proteomes" id="UP000466694">
    <property type="component" value="Unassembled WGS sequence"/>
</dbReference>
<dbReference type="GO" id="GO:0035556">
    <property type="term" value="P:intracellular signal transduction"/>
    <property type="evidence" value="ECO:0007669"/>
    <property type="project" value="InterPro"/>
</dbReference>
<keyword evidence="1" id="KW-0802">TPR repeat</keyword>
<dbReference type="SUPFAM" id="SSF48452">
    <property type="entry name" value="TPR-like"/>
    <property type="match status" value="1"/>
</dbReference>
<reference evidence="4 5" key="1">
    <citation type="journal article" date="2013" name="Genome Biol.">
        <title>Comparative genomics of the core and accessory genomes of 48 Sinorhizobium strains comprising five genospecies.</title>
        <authorList>
            <person name="Sugawara M."/>
            <person name="Epstein B."/>
            <person name="Badgley B.D."/>
            <person name="Unno T."/>
            <person name="Xu L."/>
            <person name="Reese J."/>
            <person name="Gyaneshwar P."/>
            <person name="Denny R."/>
            <person name="Mudge J."/>
            <person name="Bharti A.K."/>
            <person name="Farmer A.D."/>
            <person name="May G.D."/>
            <person name="Woodward J.E."/>
            <person name="Medigue C."/>
            <person name="Vallenet D."/>
            <person name="Lajus A."/>
            <person name="Rouy Z."/>
            <person name="Martinez-Vaz B."/>
            <person name="Tiffin P."/>
            <person name="Young N.D."/>
            <person name="Sadowsky M.J."/>
        </authorList>
    </citation>
    <scope>NUCLEOTIDE SEQUENCE [LARGE SCALE GENOMIC DNA]</scope>
    <source>
        <strain evidence="4 5">USDA205</strain>
    </source>
</reference>
<dbReference type="GeneID" id="48977391"/>
<proteinExistence type="predicted"/>
<dbReference type="InterPro" id="IPR001054">
    <property type="entry name" value="A/G_cyclase"/>
</dbReference>
<evidence type="ECO:0000313" key="4">
    <source>
        <dbReference type="EMBL" id="MQX07035.1"/>
    </source>
</evidence>
<dbReference type="InterPro" id="IPR050697">
    <property type="entry name" value="Adenylyl/Guanylyl_Cyclase_3/4"/>
</dbReference>
<dbReference type="AlphaFoldDB" id="A0A844A583"/>
<comment type="caution">
    <text evidence="4">The sequence shown here is derived from an EMBL/GenBank/DDBJ whole genome shotgun (WGS) entry which is preliminary data.</text>
</comment>
<dbReference type="InterPro" id="IPR019734">
    <property type="entry name" value="TPR_rpt"/>
</dbReference>
<dbReference type="PANTHER" id="PTHR43081">
    <property type="entry name" value="ADENYLATE CYCLASE, TERMINAL-DIFFERENTIATION SPECIFIC-RELATED"/>
    <property type="match status" value="1"/>
</dbReference>
<feature type="transmembrane region" description="Helical" evidence="2">
    <location>
        <begin position="186"/>
        <end position="205"/>
    </location>
</feature>
<keyword evidence="2" id="KW-1133">Transmembrane helix</keyword>
<dbReference type="PANTHER" id="PTHR43081:SF19">
    <property type="entry name" value="PH-SENSITIVE ADENYLATE CYCLASE RV1264"/>
    <property type="match status" value="1"/>
</dbReference>
<dbReference type="GO" id="GO:0004016">
    <property type="term" value="F:adenylate cyclase activity"/>
    <property type="evidence" value="ECO:0007669"/>
    <property type="project" value="UniProtKB-ARBA"/>
</dbReference>
<keyword evidence="2" id="KW-0472">Membrane</keyword>
<dbReference type="Pfam" id="PF13181">
    <property type="entry name" value="TPR_8"/>
    <property type="match status" value="2"/>
</dbReference>
<dbReference type="Pfam" id="PF00211">
    <property type="entry name" value="Guanylate_cyc"/>
    <property type="match status" value="1"/>
</dbReference>
<dbReference type="EMBL" id="WISZ01000031">
    <property type="protein sequence ID" value="MQX07035.1"/>
    <property type="molecule type" value="Genomic_DNA"/>
</dbReference>
<dbReference type="InterPro" id="IPR011990">
    <property type="entry name" value="TPR-like_helical_dom_sf"/>
</dbReference>
<organism evidence="4 5">
    <name type="scientific">Rhizobium fredii</name>
    <name type="common">Sinorhizobium fredii</name>
    <dbReference type="NCBI Taxonomy" id="380"/>
    <lineage>
        <taxon>Bacteria</taxon>
        <taxon>Pseudomonadati</taxon>
        <taxon>Pseudomonadota</taxon>
        <taxon>Alphaproteobacteria</taxon>
        <taxon>Hyphomicrobiales</taxon>
        <taxon>Rhizobiaceae</taxon>
        <taxon>Sinorhizobium/Ensifer group</taxon>
        <taxon>Sinorhizobium</taxon>
    </lineage>
</organism>